<sequence>MDPVDGYESDGYSSEEPDCSSQPRRITAETSPILAKIVSYVAQDGVDDLRNWLRTGKEGRLAVLSPETLCAVRLDKTFKVCNIKEAIEVLGTIKNVYQVADVAYYMIKSCAGCLKKSEYWNLKGKYSYQTISTIANTLMFHIYNVGPRRWGTYSDTWHIPDFPVCWEHHDALGENNGERCFYCIYYHLSRDILLLS</sequence>
<gene>
    <name evidence="2" type="ORF">CARUB_v10027558mg</name>
</gene>
<keyword evidence="3" id="KW-1185">Reference proteome</keyword>
<proteinExistence type="predicted"/>
<feature type="compositionally biased region" description="Acidic residues" evidence="1">
    <location>
        <begin position="1"/>
        <end position="18"/>
    </location>
</feature>
<protein>
    <submittedName>
        <fullName evidence="2">Uncharacterized protein</fullName>
    </submittedName>
</protein>
<reference evidence="3" key="1">
    <citation type="journal article" date="2013" name="Nat. Genet.">
        <title>The Capsella rubella genome and the genomic consequences of rapid mating system evolution.</title>
        <authorList>
            <person name="Slotte T."/>
            <person name="Hazzouri K.M."/>
            <person name="Agren J.A."/>
            <person name="Koenig D."/>
            <person name="Maumus F."/>
            <person name="Guo Y.L."/>
            <person name="Steige K."/>
            <person name="Platts A.E."/>
            <person name="Escobar J.S."/>
            <person name="Newman L.K."/>
            <person name="Wang W."/>
            <person name="Mandakova T."/>
            <person name="Vello E."/>
            <person name="Smith L.M."/>
            <person name="Henz S.R."/>
            <person name="Steffen J."/>
            <person name="Takuno S."/>
            <person name="Brandvain Y."/>
            <person name="Coop G."/>
            <person name="Andolfatto P."/>
            <person name="Hu T.T."/>
            <person name="Blanchette M."/>
            <person name="Clark R.M."/>
            <person name="Quesneville H."/>
            <person name="Nordborg M."/>
            <person name="Gaut B.S."/>
            <person name="Lysak M.A."/>
            <person name="Jenkins J."/>
            <person name="Grimwood J."/>
            <person name="Chapman J."/>
            <person name="Prochnik S."/>
            <person name="Shu S."/>
            <person name="Rokhsar D."/>
            <person name="Schmutz J."/>
            <person name="Weigel D."/>
            <person name="Wright S.I."/>
        </authorList>
    </citation>
    <scope>NUCLEOTIDE SEQUENCE [LARGE SCALE GENOMIC DNA]</scope>
    <source>
        <strain evidence="3">cv. Monte Gargano</strain>
    </source>
</reference>
<evidence type="ECO:0000313" key="2">
    <source>
        <dbReference type="EMBL" id="EOA14372.1"/>
    </source>
</evidence>
<organism evidence="2 3">
    <name type="scientific">Capsella rubella</name>
    <dbReference type="NCBI Taxonomy" id="81985"/>
    <lineage>
        <taxon>Eukaryota</taxon>
        <taxon>Viridiplantae</taxon>
        <taxon>Streptophyta</taxon>
        <taxon>Embryophyta</taxon>
        <taxon>Tracheophyta</taxon>
        <taxon>Spermatophyta</taxon>
        <taxon>Magnoliopsida</taxon>
        <taxon>eudicotyledons</taxon>
        <taxon>Gunneridae</taxon>
        <taxon>Pentapetalae</taxon>
        <taxon>rosids</taxon>
        <taxon>malvids</taxon>
        <taxon>Brassicales</taxon>
        <taxon>Brassicaceae</taxon>
        <taxon>Camelineae</taxon>
        <taxon>Capsella</taxon>
    </lineage>
</organism>
<dbReference type="EMBL" id="KB870812">
    <property type="protein sequence ID" value="EOA14372.1"/>
    <property type="molecule type" value="Genomic_DNA"/>
</dbReference>
<dbReference type="Proteomes" id="UP000029121">
    <property type="component" value="Unassembled WGS sequence"/>
</dbReference>
<name>R0EYK7_9BRAS</name>
<dbReference type="AlphaFoldDB" id="R0EYK7"/>
<feature type="region of interest" description="Disordered" evidence="1">
    <location>
        <begin position="1"/>
        <end position="24"/>
    </location>
</feature>
<evidence type="ECO:0000256" key="1">
    <source>
        <dbReference type="SAM" id="MobiDB-lite"/>
    </source>
</evidence>
<evidence type="ECO:0000313" key="3">
    <source>
        <dbReference type="Proteomes" id="UP000029121"/>
    </source>
</evidence>
<accession>R0EYK7</accession>